<dbReference type="HAMAP" id="MF_02003">
    <property type="entry name" value="Ile_tRNA_synth_type2"/>
    <property type="match status" value="1"/>
</dbReference>
<evidence type="ECO:0000313" key="18">
    <source>
        <dbReference type="EMBL" id="ACD90812.1"/>
    </source>
</evidence>
<dbReference type="NCBIfam" id="TIGR00392">
    <property type="entry name" value="ileS"/>
    <property type="match status" value="1"/>
</dbReference>
<dbReference type="InterPro" id="IPR009008">
    <property type="entry name" value="Val/Leu/Ile-tRNA-synth_edit"/>
</dbReference>
<dbReference type="Gene3D" id="1.10.730.10">
    <property type="entry name" value="Isoleucyl-tRNA Synthetase, Domain 1"/>
    <property type="match status" value="1"/>
</dbReference>
<dbReference type="Gene3D" id="3.90.740.10">
    <property type="entry name" value="Valyl/Leucyl/Isoleucyl-tRNA synthetase, editing domain"/>
    <property type="match status" value="1"/>
</dbReference>
<dbReference type="InterPro" id="IPR002301">
    <property type="entry name" value="Ile-tRNA-ligase"/>
</dbReference>
<evidence type="ECO:0000256" key="8">
    <source>
        <dbReference type="ARBA" id="ARBA00022741"/>
    </source>
</evidence>
<dbReference type="CDD" id="cd00818">
    <property type="entry name" value="IleRS_core"/>
    <property type="match status" value="1"/>
</dbReference>
<dbReference type="CDD" id="cd07961">
    <property type="entry name" value="Anticodon_Ia_Ile_ABEc"/>
    <property type="match status" value="1"/>
</dbReference>
<keyword evidence="9 15" id="KW-0862">Zinc</keyword>
<dbReference type="Proteomes" id="UP000008841">
    <property type="component" value="Chromosome"/>
</dbReference>
<dbReference type="GO" id="GO:0006428">
    <property type="term" value="P:isoleucyl-tRNA aminoacylation"/>
    <property type="evidence" value="ECO:0007669"/>
    <property type="project" value="UniProtKB-UniRule"/>
</dbReference>
<dbReference type="SUPFAM" id="SSF52374">
    <property type="entry name" value="Nucleotidylyl transferase"/>
    <property type="match status" value="1"/>
</dbReference>
<evidence type="ECO:0000256" key="2">
    <source>
        <dbReference type="ARBA" id="ARBA00004496"/>
    </source>
</evidence>
<dbReference type="InterPro" id="IPR002300">
    <property type="entry name" value="aa-tRNA-synth_Ia"/>
</dbReference>
<dbReference type="EC" id="6.1.1.5" evidence="15"/>
<evidence type="ECO:0000256" key="15">
    <source>
        <dbReference type="HAMAP-Rule" id="MF_02003"/>
    </source>
</evidence>
<dbReference type="FunFam" id="3.40.50.620:FF:000063">
    <property type="entry name" value="Isoleucine--tRNA ligase"/>
    <property type="match status" value="1"/>
</dbReference>
<feature type="binding site" evidence="15">
    <location>
        <position position="628"/>
    </location>
    <ligand>
        <name>ATP</name>
        <dbReference type="ChEBI" id="CHEBI:30616"/>
    </ligand>
</feature>
<dbReference type="InterPro" id="IPR009080">
    <property type="entry name" value="tRNAsynth_Ia_anticodon-bd"/>
</dbReference>
<evidence type="ECO:0000256" key="9">
    <source>
        <dbReference type="ARBA" id="ARBA00022833"/>
    </source>
</evidence>
<organism evidence="18 19">
    <name type="scientific">Chlorobium limicola (strain DSM 245 / NBRC 103803 / 6330)</name>
    <dbReference type="NCBI Taxonomy" id="290315"/>
    <lineage>
        <taxon>Bacteria</taxon>
        <taxon>Pseudomonadati</taxon>
        <taxon>Chlorobiota</taxon>
        <taxon>Chlorobiia</taxon>
        <taxon>Chlorobiales</taxon>
        <taxon>Chlorobiaceae</taxon>
        <taxon>Chlorobium/Pelodictyon group</taxon>
        <taxon>Chlorobium</taxon>
    </lineage>
</organism>
<dbReference type="STRING" id="290315.Clim_1773"/>
<evidence type="ECO:0000256" key="7">
    <source>
        <dbReference type="ARBA" id="ARBA00022723"/>
    </source>
</evidence>
<dbReference type="FunFam" id="3.40.50.620:FF:000075">
    <property type="entry name" value="Isoleucine--tRNA ligase"/>
    <property type="match status" value="1"/>
</dbReference>
<dbReference type="GO" id="GO:0005524">
    <property type="term" value="F:ATP binding"/>
    <property type="evidence" value="ECO:0007669"/>
    <property type="project" value="UniProtKB-UniRule"/>
</dbReference>
<dbReference type="Pfam" id="PF08264">
    <property type="entry name" value="Anticodon_1"/>
    <property type="match status" value="1"/>
</dbReference>
<feature type="domain" description="Methionyl/Valyl/Leucyl/Isoleucyl-tRNA synthetase anticodon-binding" evidence="17">
    <location>
        <begin position="712"/>
        <end position="864"/>
    </location>
</feature>
<evidence type="ECO:0000256" key="4">
    <source>
        <dbReference type="ARBA" id="ARBA00011245"/>
    </source>
</evidence>
<dbReference type="InterPro" id="IPR013155">
    <property type="entry name" value="M/V/L/I-tRNA-synth_anticd-bd"/>
</dbReference>
<accession>B3EEK2</accession>
<dbReference type="PANTHER" id="PTHR42780:SF1">
    <property type="entry name" value="ISOLEUCINE--TRNA LIGASE, CYTOPLASMIC"/>
    <property type="match status" value="1"/>
</dbReference>
<evidence type="ECO:0000256" key="13">
    <source>
        <dbReference type="ARBA" id="ARBA00025217"/>
    </source>
</evidence>
<evidence type="ECO:0000256" key="10">
    <source>
        <dbReference type="ARBA" id="ARBA00022840"/>
    </source>
</evidence>
<dbReference type="GO" id="GO:0005737">
    <property type="term" value="C:cytoplasm"/>
    <property type="evidence" value="ECO:0007669"/>
    <property type="project" value="UniProtKB-SubCell"/>
</dbReference>
<evidence type="ECO:0000256" key="1">
    <source>
        <dbReference type="ARBA" id="ARBA00001947"/>
    </source>
</evidence>
<keyword evidence="6 15" id="KW-0436">Ligase</keyword>
<dbReference type="GO" id="GO:0004822">
    <property type="term" value="F:isoleucine-tRNA ligase activity"/>
    <property type="evidence" value="ECO:0007669"/>
    <property type="project" value="UniProtKB-UniRule"/>
</dbReference>
<dbReference type="InterPro" id="IPR033709">
    <property type="entry name" value="Anticodon_Ile_ABEc"/>
</dbReference>
<dbReference type="InterPro" id="IPR014729">
    <property type="entry name" value="Rossmann-like_a/b/a_fold"/>
</dbReference>
<dbReference type="Pfam" id="PF00133">
    <property type="entry name" value="tRNA-synt_1"/>
    <property type="match status" value="1"/>
</dbReference>
<reference evidence="18 19" key="1">
    <citation type="submission" date="2008-05" db="EMBL/GenBank/DDBJ databases">
        <title>Complete sequence of Chlorobium limicola DSM 245.</title>
        <authorList>
            <consortium name="US DOE Joint Genome Institute"/>
            <person name="Lucas S."/>
            <person name="Copeland A."/>
            <person name="Lapidus A."/>
            <person name="Glavina del Rio T."/>
            <person name="Dalin E."/>
            <person name="Tice H."/>
            <person name="Bruce D."/>
            <person name="Goodwin L."/>
            <person name="Pitluck S."/>
            <person name="Schmutz J."/>
            <person name="Larimer F."/>
            <person name="Land M."/>
            <person name="Hauser L."/>
            <person name="Kyrpides N."/>
            <person name="Ovchinnikova G."/>
            <person name="Zhao F."/>
            <person name="Li T."/>
            <person name="Liu Z."/>
            <person name="Overmann J."/>
            <person name="Bryant D.A."/>
            <person name="Richardson P."/>
        </authorList>
    </citation>
    <scope>NUCLEOTIDE SEQUENCE [LARGE SCALE GENOMIC DNA]</scope>
    <source>
        <strain evidence="19">DSM 245 / NBRC 103803 / 6330</strain>
    </source>
</reference>
<evidence type="ECO:0000256" key="3">
    <source>
        <dbReference type="ARBA" id="ARBA00007078"/>
    </source>
</evidence>
<comment type="subcellular location">
    <subcellularLocation>
        <location evidence="2 15">Cytoplasm</location>
    </subcellularLocation>
</comment>
<comment type="function">
    <text evidence="13 15">Catalyzes the attachment of isoleucine to tRNA(Ile). As IleRS can inadvertently accommodate and process structurally similar amino acids such as valine, to avoid such errors it has two additional distinct tRNA(Ile)-dependent editing activities. One activity is designated as 'pretransfer' editing and involves the hydrolysis of activated Val-AMP. The other activity is designated 'posttransfer' editing and involves deacylation of mischarged Val-tRNA(Ile).</text>
</comment>
<dbReference type="GO" id="GO:0002161">
    <property type="term" value="F:aminoacyl-tRNA deacylase activity"/>
    <property type="evidence" value="ECO:0007669"/>
    <property type="project" value="InterPro"/>
</dbReference>
<feature type="domain" description="Aminoacyl-tRNA synthetase class Ia" evidence="16">
    <location>
        <begin position="21"/>
        <end position="656"/>
    </location>
</feature>
<dbReference type="OrthoDB" id="9810365at2"/>
<comment type="cofactor">
    <cofactor evidence="1 15">
        <name>Zn(2+)</name>
        <dbReference type="ChEBI" id="CHEBI:29105"/>
    </cofactor>
</comment>
<dbReference type="SUPFAM" id="SSF50677">
    <property type="entry name" value="ValRS/IleRS/LeuRS editing domain"/>
    <property type="match status" value="1"/>
</dbReference>
<dbReference type="PRINTS" id="PR00984">
    <property type="entry name" value="TRNASYNTHILE"/>
</dbReference>
<keyword evidence="11 15" id="KW-0648">Protein biosynthesis</keyword>
<evidence type="ECO:0000259" key="16">
    <source>
        <dbReference type="Pfam" id="PF00133"/>
    </source>
</evidence>
<evidence type="ECO:0000256" key="5">
    <source>
        <dbReference type="ARBA" id="ARBA00022490"/>
    </source>
</evidence>
<dbReference type="RefSeq" id="WP_012466685.1">
    <property type="nucleotide sequence ID" value="NC_010803.1"/>
</dbReference>
<feature type="short sequence motif" description="'HIGH' region" evidence="15">
    <location>
        <begin position="51"/>
        <end position="61"/>
    </location>
</feature>
<feature type="short sequence motif" description="'KMSKS' region" evidence="15">
    <location>
        <begin position="625"/>
        <end position="629"/>
    </location>
</feature>
<comment type="subunit">
    <text evidence="4 15">Monomer.</text>
</comment>
<dbReference type="Pfam" id="PF19302">
    <property type="entry name" value="DUF5915"/>
    <property type="match status" value="1"/>
</dbReference>
<evidence type="ECO:0000256" key="12">
    <source>
        <dbReference type="ARBA" id="ARBA00023146"/>
    </source>
</evidence>
<comment type="similarity">
    <text evidence="3 15">Belongs to the class-I aminoacyl-tRNA synthetase family. IleS type 2 subfamily.</text>
</comment>
<comment type="catalytic activity">
    <reaction evidence="14 15">
        <text>tRNA(Ile) + L-isoleucine + ATP = L-isoleucyl-tRNA(Ile) + AMP + diphosphate</text>
        <dbReference type="Rhea" id="RHEA:11060"/>
        <dbReference type="Rhea" id="RHEA-COMP:9666"/>
        <dbReference type="Rhea" id="RHEA-COMP:9695"/>
        <dbReference type="ChEBI" id="CHEBI:30616"/>
        <dbReference type="ChEBI" id="CHEBI:33019"/>
        <dbReference type="ChEBI" id="CHEBI:58045"/>
        <dbReference type="ChEBI" id="CHEBI:78442"/>
        <dbReference type="ChEBI" id="CHEBI:78528"/>
        <dbReference type="ChEBI" id="CHEBI:456215"/>
        <dbReference type="EC" id="6.1.1.5"/>
    </reaction>
</comment>
<dbReference type="eggNOG" id="COG0060">
    <property type="taxonomic scope" value="Bacteria"/>
</dbReference>
<evidence type="ECO:0000256" key="6">
    <source>
        <dbReference type="ARBA" id="ARBA00022598"/>
    </source>
</evidence>
<sequence length="1084" mass="124347">MPQKFPEYSTGLSCNSVESEVLTYWNDHQIFRKTLDDRSSANVFSFYEGPPTVNGKPGVHHVFSRTIKDVVCRYKTMQGYLVPRKAGWDTHGLPVEIAVEKKLGLKNKSQVVEYGEGEFNTEARELVYHHIDDNREGWGKLTEQMGYWVDMDDPYITCTNNYIESVWWGLKTIFDKGLIYKDYKIVPQDPKSETVLSSHELALGYKEVSDPSIYVKFRIRNSQESFLVWTTTPWTLISNVALCTGADIDYVKVRHSVTGEVLILALSRLQVLTEKDENGESLWQVIATVKGRELEGIGYEPLFTYQQPVKRCWYVTTGAFVSTEDGTGIVHIAPAFGADDYELARQYDLPMLQPVARNGCFTAEIPDYDGMFFKDADPLIIRQLKDAGRLYRRETITHTYPFSWRYDVPVIYYARESWYIRTTSIAGRMVELNKTINWCPPEIGSGRFGNWLEENKDWALSRERFWGTPLPLWVAEDFAIGDDLSSGRMFAVGSVAELREGFIDIGNERHLLGDALDRGLVDLDLHKPFVDRIYFIREGRRFNRTPELVDVWFDSGSMPFAQLHYPFENRDVFEKTFPADFIAEGVDQTRGWFYTMHAIATLIFDTVAYKNLIVNGHILDREGQKMSKSKGNVVDPFETMQRYGADALRWYLLVSSPPWRPKSFNTAEIEEEQRRFFRAFINSYNFFVLYANVDGFTYAEPDIAVQERSELDRWVLSCLNTLVAGVTRRMEQYDLTGAVRLINDFTVDDLSNWYIRRSRKRFWKSEMGTDKLAAYQTLYTALMTIAELLAPFTPFIAEKIYQNLNGISRKASWESVHLATFPVAVGTLTDLPLERRMKKAQTVTSLVRTMREKASIKVRQPLKRILLAVSDEAMRREYELVADIIVDEVNVQKIEYIEDEGSVISKKVKPNFKTLGPRFGKDMKVLADAIRLMTHRQIARIEKEGKLSLEFDGRVFEIERQDVEIMHEDIEGWLVASDEARGIMVALDTEMNEELEMLGLARELVSRIQSLRKETGLDITDRIALKVAGTGKLLDAVKRNDAYIKDETLASSLVTVTYDASAGNGSEEMVNGEICCLSLEKFCS</sequence>
<keyword evidence="12 15" id="KW-0030">Aminoacyl-tRNA synthetase</keyword>
<proteinExistence type="inferred from homology"/>
<dbReference type="GO" id="GO:0000049">
    <property type="term" value="F:tRNA binding"/>
    <property type="evidence" value="ECO:0007669"/>
    <property type="project" value="InterPro"/>
</dbReference>
<dbReference type="Gene3D" id="3.40.50.620">
    <property type="entry name" value="HUPs"/>
    <property type="match status" value="2"/>
</dbReference>
<dbReference type="InterPro" id="IPR023586">
    <property type="entry name" value="Ile-tRNA-ligase_type2"/>
</dbReference>
<evidence type="ECO:0000259" key="17">
    <source>
        <dbReference type="Pfam" id="PF08264"/>
    </source>
</evidence>
<dbReference type="HOGENOM" id="CLU_001493_1_1_10"/>
<keyword evidence="7 15" id="KW-0479">Metal-binding</keyword>
<keyword evidence="10 15" id="KW-0067">ATP-binding</keyword>
<dbReference type="GO" id="GO:0008270">
    <property type="term" value="F:zinc ion binding"/>
    <property type="evidence" value="ECO:0007669"/>
    <property type="project" value="UniProtKB-UniRule"/>
</dbReference>
<dbReference type="EMBL" id="CP001097">
    <property type="protein sequence ID" value="ACD90812.1"/>
    <property type="molecule type" value="Genomic_DNA"/>
</dbReference>
<evidence type="ECO:0000256" key="14">
    <source>
        <dbReference type="ARBA" id="ARBA00048359"/>
    </source>
</evidence>
<name>B3EEK2_CHLL2</name>
<dbReference type="PANTHER" id="PTHR42780">
    <property type="entry name" value="SOLEUCYL-TRNA SYNTHETASE"/>
    <property type="match status" value="1"/>
</dbReference>
<dbReference type="SUPFAM" id="SSF47323">
    <property type="entry name" value="Anticodon-binding domain of a subclass of class I aminoacyl-tRNA synthetases"/>
    <property type="match status" value="2"/>
</dbReference>
<keyword evidence="5 15" id="KW-0963">Cytoplasm</keyword>
<gene>
    <name evidence="15" type="primary">ileS</name>
    <name evidence="18" type="ordered locus">Clim_1773</name>
</gene>
<keyword evidence="8 15" id="KW-0547">Nucleotide-binding</keyword>
<comment type="domain">
    <text evidence="15">IleRS has two distinct active sites: one for aminoacylation and one for editing. The misactivated valine is translocated from the active site to the editing site, which sterically excludes the correctly activated isoleucine. The single editing site contains two valyl binding pockets, one specific for each substrate (Val-AMP or Val-tRNA(Ile)).</text>
</comment>
<protein>
    <recommendedName>
        <fullName evidence="15">Isoleucine--tRNA ligase</fullName>
        <ecNumber evidence="15">6.1.1.5</ecNumber>
    </recommendedName>
    <alternativeName>
        <fullName evidence="15">Isoleucyl-tRNA synthetase</fullName>
        <shortName evidence="15">IleRS</shortName>
    </alternativeName>
</protein>
<evidence type="ECO:0000256" key="11">
    <source>
        <dbReference type="ARBA" id="ARBA00022917"/>
    </source>
</evidence>
<evidence type="ECO:0000313" key="19">
    <source>
        <dbReference type="Proteomes" id="UP000008841"/>
    </source>
</evidence>
<dbReference type="KEGG" id="cli:Clim_1773"/>
<dbReference type="AlphaFoldDB" id="B3EEK2"/>